<reference evidence="3" key="1">
    <citation type="submission" date="2023-07" db="EMBL/GenBank/DDBJ databases">
        <authorList>
            <consortium name="AG Swart"/>
            <person name="Singh M."/>
            <person name="Singh A."/>
            <person name="Seah K."/>
            <person name="Emmerich C."/>
        </authorList>
    </citation>
    <scope>NUCLEOTIDE SEQUENCE</scope>
    <source>
        <strain evidence="3">DP1</strain>
    </source>
</reference>
<evidence type="ECO:0000313" key="3">
    <source>
        <dbReference type="EMBL" id="CAI2371724.1"/>
    </source>
</evidence>
<dbReference type="Proteomes" id="UP001295684">
    <property type="component" value="Unassembled WGS sequence"/>
</dbReference>
<name>A0AAD1XD06_EUPCR</name>
<gene>
    <name evidence="3" type="ORF">ECRASSUSDP1_LOCUS13049</name>
</gene>
<evidence type="ECO:0000256" key="1">
    <source>
        <dbReference type="SAM" id="Coils"/>
    </source>
</evidence>
<feature type="coiled-coil region" evidence="1">
    <location>
        <begin position="148"/>
        <end position="182"/>
    </location>
</feature>
<accession>A0AAD1XD06</accession>
<sequence length="309" mass="36049">MPKTRKTSRSMMNEPKYLRRATPKSTKRSSRLKRSNSKEPKRCCRKKSTKKVSFNDYIEDPLSNPIYASVINRNRHDASMLADKINQLEEKLETEIYRRKMVERERDDLVISLNDMTMQTKDLEKSLKGFKTENIDLYQLLKQNNKDILFAKQQAENYYKDINDLKQALLKEENKNASLQKVIEDQKLLIGQQSMEMAQLKITNKAYDLSNKENVRNMNLAFGKVLDMSHERKKVSNELDNIIQRRKSKKNLQGSNSFKQLANLNTGCMNSQRGISSTNNLHCCQHSNEKPGLLIDRSYSDARMLNMNQ</sequence>
<dbReference type="AlphaFoldDB" id="A0AAD1XD06"/>
<feature type="compositionally biased region" description="Basic residues" evidence="2">
    <location>
        <begin position="18"/>
        <end position="35"/>
    </location>
</feature>
<feature type="region of interest" description="Disordered" evidence="2">
    <location>
        <begin position="1"/>
        <end position="48"/>
    </location>
</feature>
<protein>
    <submittedName>
        <fullName evidence="3">Uncharacterized protein</fullName>
    </submittedName>
</protein>
<evidence type="ECO:0000256" key="2">
    <source>
        <dbReference type="SAM" id="MobiDB-lite"/>
    </source>
</evidence>
<evidence type="ECO:0000313" key="4">
    <source>
        <dbReference type="Proteomes" id="UP001295684"/>
    </source>
</evidence>
<comment type="caution">
    <text evidence="3">The sequence shown here is derived from an EMBL/GenBank/DDBJ whole genome shotgun (WGS) entry which is preliminary data.</text>
</comment>
<feature type="coiled-coil region" evidence="1">
    <location>
        <begin position="71"/>
        <end position="105"/>
    </location>
</feature>
<keyword evidence="1" id="KW-0175">Coiled coil</keyword>
<proteinExistence type="predicted"/>
<dbReference type="EMBL" id="CAMPGE010012971">
    <property type="protein sequence ID" value="CAI2371724.1"/>
    <property type="molecule type" value="Genomic_DNA"/>
</dbReference>
<keyword evidence="4" id="KW-1185">Reference proteome</keyword>
<organism evidence="3 4">
    <name type="scientific">Euplotes crassus</name>
    <dbReference type="NCBI Taxonomy" id="5936"/>
    <lineage>
        <taxon>Eukaryota</taxon>
        <taxon>Sar</taxon>
        <taxon>Alveolata</taxon>
        <taxon>Ciliophora</taxon>
        <taxon>Intramacronucleata</taxon>
        <taxon>Spirotrichea</taxon>
        <taxon>Hypotrichia</taxon>
        <taxon>Euplotida</taxon>
        <taxon>Euplotidae</taxon>
        <taxon>Moneuplotes</taxon>
    </lineage>
</organism>